<feature type="compositionally biased region" description="Basic and acidic residues" evidence="1">
    <location>
        <begin position="88"/>
        <end position="98"/>
    </location>
</feature>
<proteinExistence type="predicted"/>
<dbReference type="AlphaFoldDB" id="A0AA39ZS00"/>
<feature type="compositionally biased region" description="Low complexity" evidence="1">
    <location>
        <begin position="131"/>
        <end position="142"/>
    </location>
</feature>
<feature type="transmembrane region" description="Helical" evidence="2">
    <location>
        <begin position="352"/>
        <end position="369"/>
    </location>
</feature>
<name>A0AA39ZS00_9PEZI</name>
<dbReference type="Proteomes" id="UP001172159">
    <property type="component" value="Unassembled WGS sequence"/>
</dbReference>
<evidence type="ECO:0000313" key="3">
    <source>
        <dbReference type="EMBL" id="KAK0702586.1"/>
    </source>
</evidence>
<feature type="transmembrane region" description="Helical" evidence="2">
    <location>
        <begin position="313"/>
        <end position="346"/>
    </location>
</feature>
<protein>
    <submittedName>
        <fullName evidence="3">Uncharacterized protein</fullName>
    </submittedName>
</protein>
<organism evidence="3 4">
    <name type="scientific">Apiosordaria backusii</name>
    <dbReference type="NCBI Taxonomy" id="314023"/>
    <lineage>
        <taxon>Eukaryota</taxon>
        <taxon>Fungi</taxon>
        <taxon>Dikarya</taxon>
        <taxon>Ascomycota</taxon>
        <taxon>Pezizomycotina</taxon>
        <taxon>Sordariomycetes</taxon>
        <taxon>Sordariomycetidae</taxon>
        <taxon>Sordariales</taxon>
        <taxon>Lasiosphaeriaceae</taxon>
        <taxon>Apiosordaria</taxon>
    </lineage>
</organism>
<sequence>MADKLAFLAGDKRALQAAAIRKANERARHKQEEEIREKQVQWQKDEITSEKMQTRKGQLKLNLYPFGALQQAHRNIDSKPKSRSRSSRNKEKSHDHPIKQGSRQPPVDHHHKASSRDPRGAPSRTRRHPKPASISSSRAPSPDQDFLDEEYPDEPPLSPRSHPPGFTQHQAPPGMYPPRSGTRIGVPSLRSTATTASAPVYGAAYGAAGTASDEHGTTTYRNGRTTAYGHGTAPHGYGTTTYGRATIGTTRRNIKTFPSLFQNRNMVFPKNPDSKLHNDLKLYNIDNSIWLIYLLLGLLQHRFSLTADTMHWIIFLFIVGWWIWLCLEVIAQIVARVVMFVVGLIAPPGFDGLHLTVVCLSLIITDWGVMEKMKGVWRLASWFWGLGRLGSDMG</sequence>
<feature type="compositionally biased region" description="Basic and acidic residues" evidence="1">
    <location>
        <begin position="25"/>
        <end position="53"/>
    </location>
</feature>
<feature type="region of interest" description="Disordered" evidence="1">
    <location>
        <begin position="208"/>
        <end position="233"/>
    </location>
</feature>
<dbReference type="EMBL" id="JAUKTV010000024">
    <property type="protein sequence ID" value="KAK0702586.1"/>
    <property type="molecule type" value="Genomic_DNA"/>
</dbReference>
<keyword evidence="4" id="KW-1185">Reference proteome</keyword>
<keyword evidence="2" id="KW-0472">Membrane</keyword>
<reference evidence="3" key="1">
    <citation type="submission" date="2023-06" db="EMBL/GenBank/DDBJ databases">
        <title>Genome-scale phylogeny and comparative genomics of the fungal order Sordariales.</title>
        <authorList>
            <consortium name="Lawrence Berkeley National Laboratory"/>
            <person name="Hensen N."/>
            <person name="Bonometti L."/>
            <person name="Westerberg I."/>
            <person name="Brannstrom I.O."/>
            <person name="Guillou S."/>
            <person name="Cros-Aarteil S."/>
            <person name="Calhoun S."/>
            <person name="Haridas S."/>
            <person name="Kuo A."/>
            <person name="Mondo S."/>
            <person name="Pangilinan J."/>
            <person name="Riley R."/>
            <person name="Labutti K."/>
            <person name="Andreopoulos B."/>
            <person name="Lipzen A."/>
            <person name="Chen C."/>
            <person name="Yanf M."/>
            <person name="Daum C."/>
            <person name="Ng V."/>
            <person name="Clum A."/>
            <person name="Steindorff A."/>
            <person name="Ohm R."/>
            <person name="Martin F."/>
            <person name="Silar P."/>
            <person name="Natvig D."/>
            <person name="Lalanne C."/>
            <person name="Gautier V."/>
            <person name="Ament-Velasquez S.L."/>
            <person name="Kruys A."/>
            <person name="Hutchinson M.I."/>
            <person name="Powell A.J."/>
            <person name="Barry K."/>
            <person name="Miller A.N."/>
            <person name="Grigoriev I.V."/>
            <person name="Debuchy R."/>
            <person name="Gladieux P."/>
            <person name="Thoren M.H."/>
            <person name="Johannesson H."/>
        </authorList>
    </citation>
    <scope>NUCLEOTIDE SEQUENCE</scope>
    <source>
        <strain evidence="3">CBS 540.89</strain>
    </source>
</reference>
<evidence type="ECO:0000256" key="1">
    <source>
        <dbReference type="SAM" id="MobiDB-lite"/>
    </source>
</evidence>
<feature type="region of interest" description="Disordered" evidence="1">
    <location>
        <begin position="25"/>
        <end position="56"/>
    </location>
</feature>
<gene>
    <name evidence="3" type="ORF">B0T21DRAFT_455598</name>
</gene>
<comment type="caution">
    <text evidence="3">The sequence shown here is derived from an EMBL/GenBank/DDBJ whole genome shotgun (WGS) entry which is preliminary data.</text>
</comment>
<feature type="region of interest" description="Disordered" evidence="1">
    <location>
        <begin position="70"/>
        <end position="186"/>
    </location>
</feature>
<evidence type="ECO:0000313" key="4">
    <source>
        <dbReference type="Proteomes" id="UP001172159"/>
    </source>
</evidence>
<keyword evidence="2" id="KW-0812">Transmembrane</keyword>
<evidence type="ECO:0000256" key="2">
    <source>
        <dbReference type="SAM" id="Phobius"/>
    </source>
</evidence>
<keyword evidence="2" id="KW-1133">Transmembrane helix</keyword>
<accession>A0AA39ZS00</accession>